<dbReference type="Pfam" id="PF00440">
    <property type="entry name" value="TetR_N"/>
    <property type="match status" value="1"/>
</dbReference>
<evidence type="ECO:0000256" key="1">
    <source>
        <dbReference type="ARBA" id="ARBA00023015"/>
    </source>
</evidence>
<dbReference type="AlphaFoldDB" id="A0A4R6U586"/>
<proteinExistence type="predicted"/>
<evidence type="ECO:0000256" key="3">
    <source>
        <dbReference type="ARBA" id="ARBA00023163"/>
    </source>
</evidence>
<gene>
    <name evidence="6" type="ORF">EV213_105252</name>
</gene>
<keyword evidence="2 4" id="KW-0238">DNA-binding</keyword>
<comment type="caution">
    <text evidence="6">The sequence shown here is derived from an EMBL/GenBank/DDBJ whole genome shotgun (WGS) entry which is preliminary data.</text>
</comment>
<protein>
    <submittedName>
        <fullName evidence="6">TetR family transcriptional regulator</fullName>
    </submittedName>
</protein>
<evidence type="ECO:0000256" key="2">
    <source>
        <dbReference type="ARBA" id="ARBA00023125"/>
    </source>
</evidence>
<dbReference type="OrthoDB" id="2373640at2"/>
<name>A0A4R6U586_9BACI</name>
<accession>A0A4R6U586</accession>
<dbReference type="PANTHER" id="PTHR47506">
    <property type="entry name" value="TRANSCRIPTIONAL REGULATORY PROTEIN"/>
    <property type="match status" value="1"/>
</dbReference>
<evidence type="ECO:0000313" key="7">
    <source>
        <dbReference type="Proteomes" id="UP000295632"/>
    </source>
</evidence>
<dbReference type="PROSITE" id="PS50977">
    <property type="entry name" value="HTH_TETR_2"/>
    <property type="match status" value="1"/>
</dbReference>
<sequence length="196" mass="22718">MILTADQILKVAQDHFARNGYEGATLSAIAKDVGIKKPSLYAHFSGKEDIFLHVIKKVFQRESNLLKTYLADIEKPMDEHLHGLLEQQQTKFENSSEFTFLLRMSYFPPQSLLEEVFDLIDPFFASFEQYLVTYFDVMRQRNDIKQTRPVDAAAAFLTLYDGLTIELVYGVNKQSFQRRFTAAWPIFLKGIMDSRE</sequence>
<evidence type="ECO:0000259" key="5">
    <source>
        <dbReference type="PROSITE" id="PS50977"/>
    </source>
</evidence>
<evidence type="ECO:0000256" key="4">
    <source>
        <dbReference type="PROSITE-ProRule" id="PRU00335"/>
    </source>
</evidence>
<dbReference type="Gene3D" id="1.10.357.10">
    <property type="entry name" value="Tetracycline Repressor, domain 2"/>
    <property type="match status" value="1"/>
</dbReference>
<dbReference type="PRINTS" id="PR00455">
    <property type="entry name" value="HTHTETR"/>
</dbReference>
<dbReference type="GO" id="GO:0003677">
    <property type="term" value="F:DNA binding"/>
    <property type="evidence" value="ECO:0007669"/>
    <property type="project" value="UniProtKB-UniRule"/>
</dbReference>
<organism evidence="6 7">
    <name type="scientific">Aureibacillus halotolerans</name>
    <dbReference type="NCBI Taxonomy" id="1508390"/>
    <lineage>
        <taxon>Bacteria</taxon>
        <taxon>Bacillati</taxon>
        <taxon>Bacillota</taxon>
        <taxon>Bacilli</taxon>
        <taxon>Bacillales</taxon>
        <taxon>Bacillaceae</taxon>
        <taxon>Aureibacillus</taxon>
    </lineage>
</organism>
<dbReference type="InterPro" id="IPR001647">
    <property type="entry name" value="HTH_TetR"/>
</dbReference>
<dbReference type="EMBL" id="SNYJ01000005">
    <property type="protein sequence ID" value="TDQ40906.1"/>
    <property type="molecule type" value="Genomic_DNA"/>
</dbReference>
<feature type="domain" description="HTH tetR-type" evidence="5">
    <location>
        <begin position="2"/>
        <end position="62"/>
    </location>
</feature>
<reference evidence="6 7" key="1">
    <citation type="submission" date="2019-03" db="EMBL/GenBank/DDBJ databases">
        <title>Genomic Encyclopedia of Type Strains, Phase IV (KMG-IV): sequencing the most valuable type-strain genomes for metagenomic binning, comparative biology and taxonomic classification.</title>
        <authorList>
            <person name="Goeker M."/>
        </authorList>
    </citation>
    <scope>NUCLEOTIDE SEQUENCE [LARGE SCALE GENOMIC DNA]</scope>
    <source>
        <strain evidence="6 7">DSM 28697</strain>
    </source>
</reference>
<dbReference type="SUPFAM" id="SSF46689">
    <property type="entry name" value="Homeodomain-like"/>
    <property type="match status" value="1"/>
</dbReference>
<evidence type="ECO:0000313" key="6">
    <source>
        <dbReference type="EMBL" id="TDQ40906.1"/>
    </source>
</evidence>
<dbReference type="PANTHER" id="PTHR47506:SF6">
    <property type="entry name" value="HTH-TYPE TRANSCRIPTIONAL REPRESSOR NEMR"/>
    <property type="match status" value="1"/>
</dbReference>
<keyword evidence="1" id="KW-0805">Transcription regulation</keyword>
<dbReference type="Gene3D" id="1.10.10.60">
    <property type="entry name" value="Homeodomain-like"/>
    <property type="match status" value="1"/>
</dbReference>
<dbReference type="InterPro" id="IPR009057">
    <property type="entry name" value="Homeodomain-like_sf"/>
</dbReference>
<keyword evidence="3" id="KW-0804">Transcription</keyword>
<feature type="DNA-binding region" description="H-T-H motif" evidence="4">
    <location>
        <begin position="25"/>
        <end position="44"/>
    </location>
</feature>
<keyword evidence="7" id="KW-1185">Reference proteome</keyword>
<dbReference type="Proteomes" id="UP000295632">
    <property type="component" value="Unassembled WGS sequence"/>
</dbReference>